<dbReference type="WBParaSite" id="PEQ_0001433701-mRNA-1">
    <property type="protein sequence ID" value="PEQ_0001433701-mRNA-1"/>
    <property type="gene ID" value="PEQ_0001433701"/>
</dbReference>
<protein>
    <submittedName>
        <fullName evidence="2">Uncharacterized protein</fullName>
    </submittedName>
</protein>
<proteinExistence type="predicted"/>
<name>A0A914SAI2_PAREQ</name>
<dbReference type="Proteomes" id="UP000887564">
    <property type="component" value="Unplaced"/>
</dbReference>
<keyword evidence="1" id="KW-1185">Reference proteome</keyword>
<organism evidence="1 2">
    <name type="scientific">Parascaris equorum</name>
    <name type="common">Equine roundworm</name>
    <dbReference type="NCBI Taxonomy" id="6256"/>
    <lineage>
        <taxon>Eukaryota</taxon>
        <taxon>Metazoa</taxon>
        <taxon>Ecdysozoa</taxon>
        <taxon>Nematoda</taxon>
        <taxon>Chromadorea</taxon>
        <taxon>Rhabditida</taxon>
        <taxon>Spirurina</taxon>
        <taxon>Ascaridomorpha</taxon>
        <taxon>Ascaridoidea</taxon>
        <taxon>Ascarididae</taxon>
        <taxon>Parascaris</taxon>
    </lineage>
</organism>
<evidence type="ECO:0000313" key="1">
    <source>
        <dbReference type="Proteomes" id="UP000887564"/>
    </source>
</evidence>
<reference evidence="2" key="1">
    <citation type="submission" date="2022-11" db="UniProtKB">
        <authorList>
            <consortium name="WormBaseParasite"/>
        </authorList>
    </citation>
    <scope>IDENTIFICATION</scope>
</reference>
<accession>A0A914SAI2</accession>
<dbReference type="AlphaFoldDB" id="A0A914SAI2"/>
<sequence length="86" mass="9925">LLLVVQPYYRGHYEVVRPNDPIALNWRPPECRAESIQACLNCLVQRLSMDCADFGERGSGGDRRDDYTSIDQAVSLRQVRTSWKLR</sequence>
<evidence type="ECO:0000313" key="2">
    <source>
        <dbReference type="WBParaSite" id="PEQ_0001433701-mRNA-1"/>
    </source>
</evidence>